<protein>
    <submittedName>
        <fullName evidence="1">Uncharacterized protein</fullName>
    </submittedName>
</protein>
<proteinExistence type="predicted"/>
<evidence type="ECO:0000313" key="1">
    <source>
        <dbReference type="EMBL" id="KAH9376735.1"/>
    </source>
</evidence>
<comment type="caution">
    <text evidence="1">The sequence shown here is derived from an EMBL/GenBank/DDBJ whole genome shotgun (WGS) entry which is preliminary data.</text>
</comment>
<dbReference type="OrthoDB" id="6513536at2759"/>
<name>A0A9J6GQ55_HAELO</name>
<accession>A0A9J6GQ55</accession>
<sequence length="141" mass="15857">MISRILYQLPYMHITNTQTNAQDAMLRKAYRAALLLPPGAPTNRLMSLGIHNTIPELLEAHRTAQLARLFTTATGHFILQITGHTPLTTSTTPQPIPRNIRALIRIKPLPRHMHPIFHANRRAARASHHAKLHPLPNTPCT</sequence>
<dbReference type="EMBL" id="JABSTR010000008">
    <property type="protein sequence ID" value="KAH9376735.1"/>
    <property type="molecule type" value="Genomic_DNA"/>
</dbReference>
<organism evidence="1 2">
    <name type="scientific">Haemaphysalis longicornis</name>
    <name type="common">Bush tick</name>
    <dbReference type="NCBI Taxonomy" id="44386"/>
    <lineage>
        <taxon>Eukaryota</taxon>
        <taxon>Metazoa</taxon>
        <taxon>Ecdysozoa</taxon>
        <taxon>Arthropoda</taxon>
        <taxon>Chelicerata</taxon>
        <taxon>Arachnida</taxon>
        <taxon>Acari</taxon>
        <taxon>Parasitiformes</taxon>
        <taxon>Ixodida</taxon>
        <taxon>Ixodoidea</taxon>
        <taxon>Ixodidae</taxon>
        <taxon>Haemaphysalinae</taxon>
        <taxon>Haemaphysalis</taxon>
    </lineage>
</organism>
<dbReference type="AlphaFoldDB" id="A0A9J6GQ55"/>
<dbReference type="VEuPathDB" id="VectorBase:HLOH_053951"/>
<gene>
    <name evidence="1" type="ORF">HPB48_010969</name>
</gene>
<keyword evidence="2" id="KW-1185">Reference proteome</keyword>
<dbReference type="Proteomes" id="UP000821853">
    <property type="component" value="Unassembled WGS sequence"/>
</dbReference>
<evidence type="ECO:0000313" key="2">
    <source>
        <dbReference type="Proteomes" id="UP000821853"/>
    </source>
</evidence>
<reference evidence="1 2" key="1">
    <citation type="journal article" date="2020" name="Cell">
        <title>Large-Scale Comparative Analyses of Tick Genomes Elucidate Their Genetic Diversity and Vector Capacities.</title>
        <authorList>
            <consortium name="Tick Genome and Microbiome Consortium (TIGMIC)"/>
            <person name="Jia N."/>
            <person name="Wang J."/>
            <person name="Shi W."/>
            <person name="Du L."/>
            <person name="Sun Y."/>
            <person name="Zhan W."/>
            <person name="Jiang J.F."/>
            <person name="Wang Q."/>
            <person name="Zhang B."/>
            <person name="Ji P."/>
            <person name="Bell-Sakyi L."/>
            <person name="Cui X.M."/>
            <person name="Yuan T.T."/>
            <person name="Jiang B.G."/>
            <person name="Yang W.F."/>
            <person name="Lam T.T."/>
            <person name="Chang Q.C."/>
            <person name="Ding S.J."/>
            <person name="Wang X.J."/>
            <person name="Zhu J.G."/>
            <person name="Ruan X.D."/>
            <person name="Zhao L."/>
            <person name="Wei J.T."/>
            <person name="Ye R.Z."/>
            <person name="Que T.C."/>
            <person name="Du C.H."/>
            <person name="Zhou Y.H."/>
            <person name="Cheng J.X."/>
            <person name="Dai P.F."/>
            <person name="Guo W.B."/>
            <person name="Han X.H."/>
            <person name="Huang E.J."/>
            <person name="Li L.F."/>
            <person name="Wei W."/>
            <person name="Gao Y.C."/>
            <person name="Liu J.Z."/>
            <person name="Shao H.Z."/>
            <person name="Wang X."/>
            <person name="Wang C.C."/>
            <person name="Yang T.C."/>
            <person name="Huo Q.B."/>
            <person name="Li W."/>
            <person name="Chen H.Y."/>
            <person name="Chen S.E."/>
            <person name="Zhou L.G."/>
            <person name="Ni X.B."/>
            <person name="Tian J.H."/>
            <person name="Sheng Y."/>
            <person name="Liu T."/>
            <person name="Pan Y.S."/>
            <person name="Xia L.Y."/>
            <person name="Li J."/>
            <person name="Zhao F."/>
            <person name="Cao W.C."/>
        </authorList>
    </citation>
    <scope>NUCLEOTIDE SEQUENCE [LARGE SCALE GENOMIC DNA]</scope>
    <source>
        <strain evidence="1">HaeL-2018</strain>
    </source>
</reference>